<dbReference type="Pfam" id="PF00300">
    <property type="entry name" value="His_Phos_1"/>
    <property type="match status" value="1"/>
</dbReference>
<dbReference type="PANTHER" id="PTHR47623">
    <property type="entry name" value="OS09G0287300 PROTEIN"/>
    <property type="match status" value="1"/>
</dbReference>
<dbReference type="InterPro" id="IPR029033">
    <property type="entry name" value="His_PPase_superfam"/>
</dbReference>
<name>A0ABU1JG85_9PROT</name>
<reference evidence="1 2" key="1">
    <citation type="submission" date="2023-07" db="EMBL/GenBank/DDBJ databases">
        <title>Sorghum-associated microbial communities from plants grown in Nebraska, USA.</title>
        <authorList>
            <person name="Schachtman D."/>
        </authorList>
    </citation>
    <scope>NUCLEOTIDE SEQUENCE [LARGE SCALE GENOMIC DNA]</scope>
    <source>
        <strain evidence="1 2">584</strain>
    </source>
</reference>
<dbReference type="SUPFAM" id="SSF53254">
    <property type="entry name" value="Phosphoglycerate mutase-like"/>
    <property type="match status" value="1"/>
</dbReference>
<dbReference type="SMART" id="SM00855">
    <property type="entry name" value="PGAM"/>
    <property type="match status" value="1"/>
</dbReference>
<proteinExistence type="predicted"/>
<dbReference type="PANTHER" id="PTHR47623:SF1">
    <property type="entry name" value="OS09G0287300 PROTEIN"/>
    <property type="match status" value="1"/>
</dbReference>
<dbReference type="Gene3D" id="3.40.50.1240">
    <property type="entry name" value="Phosphoglycerate mutase-like"/>
    <property type="match status" value="1"/>
</dbReference>
<dbReference type="RefSeq" id="WP_309791485.1">
    <property type="nucleotide sequence ID" value="NZ_JAVDPW010000001.1"/>
</dbReference>
<comment type="caution">
    <text evidence="1">The sequence shown here is derived from an EMBL/GenBank/DDBJ whole genome shotgun (WGS) entry which is preliminary data.</text>
</comment>
<evidence type="ECO:0000313" key="1">
    <source>
        <dbReference type="EMBL" id="MDR6287631.1"/>
    </source>
</evidence>
<dbReference type="InterPro" id="IPR013078">
    <property type="entry name" value="His_Pase_superF_clade-1"/>
</dbReference>
<gene>
    <name evidence="1" type="ORF">E9232_000130</name>
</gene>
<dbReference type="Proteomes" id="UP001262410">
    <property type="component" value="Unassembled WGS sequence"/>
</dbReference>
<organism evidence="1 2">
    <name type="scientific">Inquilinus ginsengisoli</name>
    <dbReference type="NCBI Taxonomy" id="363840"/>
    <lineage>
        <taxon>Bacteria</taxon>
        <taxon>Pseudomonadati</taxon>
        <taxon>Pseudomonadota</taxon>
        <taxon>Alphaproteobacteria</taxon>
        <taxon>Rhodospirillales</taxon>
        <taxon>Rhodospirillaceae</taxon>
        <taxon>Inquilinus</taxon>
    </lineage>
</organism>
<dbReference type="CDD" id="cd07067">
    <property type="entry name" value="HP_PGM_like"/>
    <property type="match status" value="1"/>
</dbReference>
<protein>
    <submittedName>
        <fullName evidence="1">Phosphohistidine phosphatase</fullName>
        <ecNumber evidence="1">3.1.3.-</ecNumber>
    </submittedName>
</protein>
<keyword evidence="2" id="KW-1185">Reference proteome</keyword>
<evidence type="ECO:0000313" key="2">
    <source>
        <dbReference type="Proteomes" id="UP001262410"/>
    </source>
</evidence>
<dbReference type="EMBL" id="JAVDPW010000001">
    <property type="protein sequence ID" value="MDR6287631.1"/>
    <property type="molecule type" value="Genomic_DNA"/>
</dbReference>
<dbReference type="EC" id="3.1.3.-" evidence="1"/>
<sequence>MKTLILLRHAKSDWDDPELADHDRPLAARGREAAPKMGEWLKTHGPVPDLVLCSTATRARQTLALALEAWGIAPETVFDRGLYLVGGAGVLARLRQAPDTAAVVMVVGHNPDTEQLARRLSTKGESAALARLAGKVPTTGLAVIELPIDRWAEAGGSGRLVAFETPKTVGAVPEDD</sequence>
<accession>A0ABU1JG85</accession>
<keyword evidence="1" id="KW-0378">Hydrolase</keyword>
<dbReference type="GO" id="GO:0016787">
    <property type="term" value="F:hydrolase activity"/>
    <property type="evidence" value="ECO:0007669"/>
    <property type="project" value="UniProtKB-KW"/>
</dbReference>